<dbReference type="AlphaFoldDB" id="A0A1J1H169"/>
<dbReference type="EMBL" id="LN835298">
    <property type="protein sequence ID" value="CRG98594.1"/>
    <property type="molecule type" value="Genomic_DNA"/>
</dbReference>
<evidence type="ECO:0000256" key="1">
    <source>
        <dbReference type="SAM" id="Coils"/>
    </source>
</evidence>
<dbReference type="GeneID" id="39734689"/>
<evidence type="ECO:0000313" key="4">
    <source>
        <dbReference type="Proteomes" id="UP000220158"/>
    </source>
</evidence>
<dbReference type="OrthoDB" id="392179at2759"/>
<sequence length="821" mass="99379">MENNDIIKSKDEEILKLRKLASIFKNECKKLKEENEYLKKDAVLNTKEISDNTNDEDIILKFKNEFSKRIVIEKSYKKLKEFTLLLEKKIRNQKNENIEKCKVLEDKLNECNKNLKISKSENENLKEKIKEKDLTIHKLNDKIEEFRMYMKGEKDLNSLESKIDETIEYKLEIKKLKDNIDILKKNDEITSKERQQYKNMIILCSQYKEKCKKLPILESKIDILENKIKELELYKIRDKEKFENIKELKNCSLKQQIENNKLKEQLNEWINFSKIYINNKEINVDNLKISMNEIYNKYNQVNSTKTDLEVKYKKLSIDIEIYKQNLDDKILELKIIENRHKQLEKKYEFLKRDYINEVNKNISSNKNNSSNKDHKIVENKEEKEEKGEGEEREEYEKQQQKKNENIVKMLNDYKLKYDSIKSDNIEKEKLIEELYEKIKKYKNEYEKCYLKQKNSEVFSQELLLYEKEIKYLKEEIDNYKNKILNLENDLVHVNNQWNHDNEKNEIIINELKESIKKVQFDNKIKNNVKKNNEITNEIHNKMYDINILYKDIDDLKTYDQIELTTLRNENLYLKSKIEVIKFFYSNQIKNYREAFLYILGWDIQIEQSNEEIFFILTSLFSTHDGQFIFIKNKCINEKRSYENQNENCRSLKKMRLEHNEQKPTEFDTNSENKKNEIEKEKETQENEEDKKKNPNEENEEKNKNYENFSGTNENNNIEENFYDGIINERNEIDTNTIIQKSKLKDTNINMATIMKGSKYNLLLNGYYSIKWQENIEWRKYINKINTYPILLSLSCIEEYNFIKSQYNNSLSKNYKGMLFKI</sequence>
<feature type="compositionally biased region" description="Basic and acidic residues" evidence="2">
    <location>
        <begin position="371"/>
        <end position="386"/>
    </location>
</feature>
<feature type="region of interest" description="Disordered" evidence="2">
    <location>
        <begin position="361"/>
        <end position="401"/>
    </location>
</feature>
<dbReference type="Proteomes" id="UP000220158">
    <property type="component" value="Chromosome 3"/>
</dbReference>
<dbReference type="VEuPathDB" id="PlasmoDB:PRELSG_0308100"/>
<organism evidence="3 4">
    <name type="scientific">Plasmodium relictum</name>
    <dbReference type="NCBI Taxonomy" id="85471"/>
    <lineage>
        <taxon>Eukaryota</taxon>
        <taxon>Sar</taxon>
        <taxon>Alveolata</taxon>
        <taxon>Apicomplexa</taxon>
        <taxon>Aconoidasida</taxon>
        <taxon>Haemosporida</taxon>
        <taxon>Plasmodiidae</taxon>
        <taxon>Plasmodium</taxon>
        <taxon>Plasmodium (Haemamoeba)</taxon>
    </lineage>
</organism>
<name>A0A1J1H169_PLARL</name>
<evidence type="ECO:0000313" key="3">
    <source>
        <dbReference type="EMBL" id="CRG98594.1"/>
    </source>
</evidence>
<feature type="coiled-coil region" evidence="1">
    <location>
        <begin position="14"/>
        <end position="41"/>
    </location>
</feature>
<keyword evidence="1" id="KW-0175">Coiled coil</keyword>
<dbReference type="KEGG" id="prel:PRELSG_0308100"/>
<evidence type="ECO:0000256" key="2">
    <source>
        <dbReference type="SAM" id="MobiDB-lite"/>
    </source>
</evidence>
<dbReference type="RefSeq" id="XP_028531604.1">
    <property type="nucleotide sequence ID" value="XM_028680071.1"/>
</dbReference>
<keyword evidence="4" id="KW-1185">Reference proteome</keyword>
<feature type="compositionally biased region" description="Low complexity" evidence="2">
    <location>
        <begin position="361"/>
        <end position="370"/>
    </location>
</feature>
<accession>A0A1J1H169</accession>
<protein>
    <submittedName>
        <fullName evidence="3">Uncharacterized protein</fullName>
    </submittedName>
</protein>
<gene>
    <name evidence="3" type="ORF">PRELSG_0308100</name>
</gene>
<feature type="region of interest" description="Disordered" evidence="2">
    <location>
        <begin position="655"/>
        <end position="716"/>
    </location>
</feature>
<dbReference type="OMA" id="ENQNENC"/>
<proteinExistence type="predicted"/>
<feature type="coiled-coil region" evidence="1">
    <location>
        <begin position="94"/>
        <end position="360"/>
    </location>
</feature>
<reference evidence="3 4" key="1">
    <citation type="submission" date="2015-04" db="EMBL/GenBank/DDBJ databases">
        <authorList>
            <consortium name="Pathogen Informatics"/>
        </authorList>
    </citation>
    <scope>NUCLEOTIDE SEQUENCE [LARGE SCALE GENOMIC DNA]</scope>
    <source>
        <strain evidence="3 4">SGS1</strain>
    </source>
</reference>
<feature type="compositionally biased region" description="Basic and acidic residues" evidence="2">
    <location>
        <begin position="655"/>
        <end position="704"/>
    </location>
</feature>